<dbReference type="STRING" id="549386.SAMN02927923_03165"/>
<dbReference type="EMBL" id="FMVJ01000009">
    <property type="protein sequence ID" value="SCY97603.1"/>
    <property type="molecule type" value="Genomic_DNA"/>
</dbReference>
<evidence type="ECO:0000256" key="1">
    <source>
        <dbReference type="SAM" id="Phobius"/>
    </source>
</evidence>
<feature type="transmembrane region" description="Helical" evidence="1">
    <location>
        <begin position="37"/>
        <end position="59"/>
    </location>
</feature>
<keyword evidence="1" id="KW-0472">Membrane</keyword>
<keyword evidence="1" id="KW-1133">Transmembrane helix</keyword>
<evidence type="ECO:0008006" key="4">
    <source>
        <dbReference type="Google" id="ProtNLM"/>
    </source>
</evidence>
<proteinExistence type="predicted"/>
<dbReference type="RefSeq" id="WP_091136626.1">
    <property type="nucleotide sequence ID" value="NZ_FMVJ01000009.1"/>
</dbReference>
<reference evidence="2 3" key="1">
    <citation type="submission" date="2016-10" db="EMBL/GenBank/DDBJ databases">
        <authorList>
            <person name="de Groot N.N."/>
        </authorList>
    </citation>
    <scope>NUCLEOTIDE SEQUENCE [LARGE SCALE GENOMIC DNA]</scope>
    <source>
        <strain evidence="2 3">CGMCC 1.7666</strain>
    </source>
</reference>
<name>A0A1G5KAD5_9HYPH</name>
<dbReference type="AlphaFoldDB" id="A0A1G5KAD5"/>
<dbReference type="InterPro" id="IPR011435">
    <property type="entry name" value="UmpAB"/>
</dbReference>
<accession>A0A1G5KAD5</accession>
<keyword evidence="3" id="KW-1185">Reference proteome</keyword>
<feature type="transmembrane region" description="Helical" evidence="1">
    <location>
        <begin position="208"/>
        <end position="229"/>
    </location>
</feature>
<dbReference type="OrthoDB" id="9781614at2"/>
<evidence type="ECO:0000313" key="3">
    <source>
        <dbReference type="Proteomes" id="UP000199569"/>
    </source>
</evidence>
<feature type="transmembrane region" description="Helical" evidence="1">
    <location>
        <begin position="12"/>
        <end position="31"/>
    </location>
</feature>
<evidence type="ECO:0000313" key="2">
    <source>
        <dbReference type="EMBL" id="SCY97603.1"/>
    </source>
</evidence>
<dbReference type="Proteomes" id="UP000199569">
    <property type="component" value="Unassembled WGS sequence"/>
</dbReference>
<protein>
    <recommendedName>
        <fullName evidence="4">DUF1538 domain-containing protein</fullName>
    </recommendedName>
</protein>
<organism evidence="2 3">
    <name type="scientific">Microvirga guangxiensis</name>
    <dbReference type="NCBI Taxonomy" id="549386"/>
    <lineage>
        <taxon>Bacteria</taxon>
        <taxon>Pseudomonadati</taxon>
        <taxon>Pseudomonadota</taxon>
        <taxon>Alphaproteobacteria</taxon>
        <taxon>Hyphomicrobiales</taxon>
        <taxon>Methylobacteriaceae</taxon>
        <taxon>Microvirga</taxon>
    </lineage>
</organism>
<feature type="transmembrane region" description="Helical" evidence="1">
    <location>
        <begin position="121"/>
        <end position="141"/>
    </location>
</feature>
<feature type="transmembrane region" description="Helical" evidence="1">
    <location>
        <begin position="148"/>
        <end position="166"/>
    </location>
</feature>
<sequence length="230" mass="23501">MISLLKNNLLDSLKTVAPLIIVAGLLQMTLVQALTLLFFQFLAGVALVVLGMTLLFIGIDLGVLPMGRFIGAELPKQGSIAFILSVAFVMGFATTIAEPDVLVLTSQVGNISQGGTGRTSLLYLIAGGVGVFVALAMARIVYGASMRVLLTISLGIVILLSFIAPADIVPLAYDAGSVTTGVLTAPIVLALAAGLSSVLAGRDAISDGFGLLGFASIGPIVVIMIMGLLS</sequence>
<gene>
    <name evidence="2" type="ORF">SAMN02927923_03165</name>
</gene>
<feature type="transmembrane region" description="Helical" evidence="1">
    <location>
        <begin position="178"/>
        <end position="201"/>
    </location>
</feature>
<dbReference type="Pfam" id="PF07556">
    <property type="entry name" value="DUF1538"/>
    <property type="match status" value="1"/>
</dbReference>
<feature type="transmembrane region" description="Helical" evidence="1">
    <location>
        <begin position="80"/>
        <end position="97"/>
    </location>
</feature>
<keyword evidence="1" id="KW-0812">Transmembrane</keyword>